<accession>A0A856QW12</accession>
<sequence length="138" mass="15465">MVMTSRKHQWSWARRILAGLLASLTISALLAHAAVAQDVDSDTGLVIADGWETVKNNCTICHSAKLVTQNRGSREHWADLITWMQETQGLWEFPPEMENTILDYLSSHYGPKHETRRQNLPPELMPPAAPSNKSESSS</sequence>
<evidence type="ECO:0008006" key="5">
    <source>
        <dbReference type="Google" id="ProtNLM"/>
    </source>
</evidence>
<dbReference type="InterPro" id="IPR036909">
    <property type="entry name" value="Cyt_c-like_dom_sf"/>
</dbReference>
<dbReference type="KEGG" id="hbh:E4T21_12805"/>
<feature type="chain" id="PRO_5032309403" description="Cytochrome c" evidence="2">
    <location>
        <begin position="34"/>
        <end position="138"/>
    </location>
</feature>
<reference evidence="3" key="1">
    <citation type="submission" date="2021-02" db="EMBL/GenBank/DDBJ databases">
        <title>Strain Y2R2, a novel species of the genus Halomonas.</title>
        <authorList>
            <person name="Huang H."/>
        </authorList>
    </citation>
    <scope>NUCLEOTIDE SEQUENCE</scope>
    <source>
        <strain evidence="3">Y2R2</strain>
    </source>
</reference>
<dbReference type="SUPFAM" id="SSF46626">
    <property type="entry name" value="Cytochrome c"/>
    <property type="match status" value="1"/>
</dbReference>
<dbReference type="EMBL" id="CP038437">
    <property type="protein sequence ID" value="QEM84082.2"/>
    <property type="molecule type" value="Genomic_DNA"/>
</dbReference>
<evidence type="ECO:0000256" key="1">
    <source>
        <dbReference type="SAM" id="MobiDB-lite"/>
    </source>
</evidence>
<organism evidence="3 4">
    <name type="scientific">Halomonas binhaiensis</name>
    <dbReference type="NCBI Taxonomy" id="2562282"/>
    <lineage>
        <taxon>Bacteria</taxon>
        <taxon>Pseudomonadati</taxon>
        <taxon>Pseudomonadota</taxon>
        <taxon>Gammaproteobacteria</taxon>
        <taxon>Oceanospirillales</taxon>
        <taxon>Halomonadaceae</taxon>
        <taxon>Halomonas</taxon>
    </lineage>
</organism>
<protein>
    <recommendedName>
        <fullName evidence="5">Cytochrome c</fullName>
    </recommendedName>
</protein>
<keyword evidence="4" id="KW-1185">Reference proteome</keyword>
<dbReference type="AlphaFoldDB" id="A0A856QW12"/>
<dbReference type="GO" id="GO:0020037">
    <property type="term" value="F:heme binding"/>
    <property type="evidence" value="ECO:0007669"/>
    <property type="project" value="InterPro"/>
</dbReference>
<feature type="signal peptide" evidence="2">
    <location>
        <begin position="1"/>
        <end position="33"/>
    </location>
</feature>
<name>A0A856QW12_9GAMM</name>
<evidence type="ECO:0000313" key="3">
    <source>
        <dbReference type="EMBL" id="QEM84082.2"/>
    </source>
</evidence>
<feature type="region of interest" description="Disordered" evidence="1">
    <location>
        <begin position="112"/>
        <end position="138"/>
    </location>
</feature>
<dbReference type="GO" id="GO:0009055">
    <property type="term" value="F:electron transfer activity"/>
    <property type="evidence" value="ECO:0007669"/>
    <property type="project" value="InterPro"/>
</dbReference>
<dbReference type="Proteomes" id="UP000324285">
    <property type="component" value="Chromosome"/>
</dbReference>
<dbReference type="Gene3D" id="1.10.760.10">
    <property type="entry name" value="Cytochrome c-like domain"/>
    <property type="match status" value="1"/>
</dbReference>
<evidence type="ECO:0000256" key="2">
    <source>
        <dbReference type="SAM" id="SignalP"/>
    </source>
</evidence>
<evidence type="ECO:0000313" key="4">
    <source>
        <dbReference type="Proteomes" id="UP000324285"/>
    </source>
</evidence>
<keyword evidence="2" id="KW-0732">Signal</keyword>
<proteinExistence type="predicted"/>
<dbReference type="RefSeq" id="WP_205423386.1">
    <property type="nucleotide sequence ID" value="NZ_CP038437.2"/>
</dbReference>
<gene>
    <name evidence="3" type="ORF">E4T21_12805</name>
</gene>